<feature type="chain" id="PRO_5020506746" description="T9SS C-terminal target domain-containing protein" evidence="1">
    <location>
        <begin position="20"/>
        <end position="403"/>
    </location>
</feature>
<sequence>MNKFLPVLLLSVISLPAAAALPPTGYYRVQNQTTKRYTYVRDNKGRIDVGATTADYDAIWLIKDDERPHYDPSGIIRLIQKGGSRYDIEAQGTSVYDLIEMLPSIYVNGQHYRIGGTSNGMTKYLCDGEANLEKELSFPRDAGGTAAQNRQRWDIFPVDDMYFGIKPEVTSEGKGYATFFADFPYTTQSEGMKMYTVVKTGNGMAALREATGVIPEGTPMLMECTGATPSDNRLTIGGTASADVDGNLLTGVYFNNTHSTRHWNVVEYDAATMRVLGLDASGKPAFITAGSDLKYIPANTAYIKVSADADAELRLVSEEEFDSSSAIDGIAADDNAVSIDINGLDITVTASATSAPAAVEIISLAGNTVAKTVLQPSESATFTLPSHGLYILRTPGAARKFHL</sequence>
<reference evidence="2 3" key="1">
    <citation type="submission" date="2019-04" db="EMBL/GenBank/DDBJ databases">
        <title>Microbes associate with the intestines of laboratory mice.</title>
        <authorList>
            <person name="Navarre W."/>
            <person name="Wong E."/>
            <person name="Huang K."/>
            <person name="Tropini C."/>
            <person name="Ng K."/>
            <person name="Yu B."/>
        </authorList>
    </citation>
    <scope>NUCLEOTIDE SEQUENCE [LARGE SCALE GENOMIC DNA]</scope>
    <source>
        <strain evidence="2 3">NM06_A21</strain>
    </source>
</reference>
<name>A0A4S2G1K4_9BACT</name>
<comment type="caution">
    <text evidence="2">The sequence shown here is derived from an EMBL/GenBank/DDBJ whole genome shotgun (WGS) entry which is preliminary data.</text>
</comment>
<keyword evidence="1" id="KW-0732">Signal</keyword>
<feature type="signal peptide" evidence="1">
    <location>
        <begin position="1"/>
        <end position="19"/>
    </location>
</feature>
<evidence type="ECO:0000256" key="1">
    <source>
        <dbReference type="SAM" id="SignalP"/>
    </source>
</evidence>
<dbReference type="AlphaFoldDB" id="A0A4S2G1K4"/>
<protein>
    <recommendedName>
        <fullName evidence="4">T9SS C-terminal target domain-containing protein</fullName>
    </recommendedName>
</protein>
<evidence type="ECO:0000313" key="3">
    <source>
        <dbReference type="Proteomes" id="UP000306630"/>
    </source>
</evidence>
<organism evidence="2 3">
    <name type="scientific">Muribaculum intestinale</name>
    <dbReference type="NCBI Taxonomy" id="1796646"/>
    <lineage>
        <taxon>Bacteria</taxon>
        <taxon>Pseudomonadati</taxon>
        <taxon>Bacteroidota</taxon>
        <taxon>Bacteroidia</taxon>
        <taxon>Bacteroidales</taxon>
        <taxon>Muribaculaceae</taxon>
        <taxon>Muribaculum</taxon>
    </lineage>
</organism>
<gene>
    <name evidence="2" type="ORF">E5333_02850</name>
</gene>
<dbReference type="Proteomes" id="UP000306630">
    <property type="component" value="Unassembled WGS sequence"/>
</dbReference>
<evidence type="ECO:0008006" key="4">
    <source>
        <dbReference type="Google" id="ProtNLM"/>
    </source>
</evidence>
<evidence type="ECO:0000313" key="2">
    <source>
        <dbReference type="EMBL" id="TGY75756.1"/>
    </source>
</evidence>
<accession>A0A4S2G1K4</accession>
<dbReference type="RefSeq" id="WP_135992811.1">
    <property type="nucleotide sequence ID" value="NZ_SRYD01000008.1"/>
</dbReference>
<dbReference type="EMBL" id="SRYD01000008">
    <property type="protein sequence ID" value="TGY75756.1"/>
    <property type="molecule type" value="Genomic_DNA"/>
</dbReference>
<proteinExistence type="predicted"/>